<evidence type="ECO:0000313" key="3">
    <source>
        <dbReference type="Proteomes" id="UP000292702"/>
    </source>
</evidence>
<proteinExistence type="predicted"/>
<feature type="compositionally biased region" description="Basic and acidic residues" evidence="1">
    <location>
        <begin position="92"/>
        <end position="108"/>
    </location>
</feature>
<name>A0A4R0RMD3_9APHY</name>
<dbReference type="AlphaFoldDB" id="A0A4R0RMD3"/>
<reference evidence="2 3" key="1">
    <citation type="submission" date="2018-11" db="EMBL/GenBank/DDBJ databases">
        <title>Genome assembly of Steccherinum ochraceum LE-BIN_3174, the white-rot fungus of the Steccherinaceae family (The Residual Polyporoid clade, Polyporales, Basidiomycota).</title>
        <authorList>
            <person name="Fedorova T.V."/>
            <person name="Glazunova O.A."/>
            <person name="Landesman E.O."/>
            <person name="Moiseenko K.V."/>
            <person name="Psurtseva N.V."/>
            <person name="Savinova O.S."/>
            <person name="Shakhova N.V."/>
            <person name="Tyazhelova T.V."/>
            <person name="Vasina D.V."/>
        </authorList>
    </citation>
    <scope>NUCLEOTIDE SEQUENCE [LARGE SCALE GENOMIC DNA]</scope>
    <source>
        <strain evidence="2 3">LE-BIN_3174</strain>
    </source>
</reference>
<evidence type="ECO:0000256" key="1">
    <source>
        <dbReference type="SAM" id="MobiDB-lite"/>
    </source>
</evidence>
<feature type="compositionally biased region" description="Basic and acidic residues" evidence="1">
    <location>
        <begin position="75"/>
        <end position="84"/>
    </location>
</feature>
<comment type="caution">
    <text evidence="2">The sequence shown here is derived from an EMBL/GenBank/DDBJ whole genome shotgun (WGS) entry which is preliminary data.</text>
</comment>
<dbReference type="EMBL" id="RWJN01000204">
    <property type="protein sequence ID" value="TCD64998.1"/>
    <property type="molecule type" value="Genomic_DNA"/>
</dbReference>
<evidence type="ECO:0000313" key="2">
    <source>
        <dbReference type="EMBL" id="TCD64998.1"/>
    </source>
</evidence>
<keyword evidence="3" id="KW-1185">Reference proteome</keyword>
<sequence length="136" mass="15029">MFASQLPMTTEENYREELEALCWQEAQRIHASSSVDRDGSGDSPEPEISADALSKIKSLQGQIRVASDASLSLERVTRSEKLEESTTTPTKQDLDHIDTLGQEEKTTEDTATPQALSNDHTRADPLTKLLLSTRIS</sequence>
<protein>
    <submittedName>
        <fullName evidence="2">Uncharacterized protein</fullName>
    </submittedName>
</protein>
<feature type="region of interest" description="Disordered" evidence="1">
    <location>
        <begin position="68"/>
        <end position="136"/>
    </location>
</feature>
<accession>A0A4R0RMD3</accession>
<feature type="compositionally biased region" description="Polar residues" evidence="1">
    <location>
        <begin position="109"/>
        <end position="118"/>
    </location>
</feature>
<organism evidence="2 3">
    <name type="scientific">Steccherinum ochraceum</name>
    <dbReference type="NCBI Taxonomy" id="92696"/>
    <lineage>
        <taxon>Eukaryota</taxon>
        <taxon>Fungi</taxon>
        <taxon>Dikarya</taxon>
        <taxon>Basidiomycota</taxon>
        <taxon>Agaricomycotina</taxon>
        <taxon>Agaricomycetes</taxon>
        <taxon>Polyporales</taxon>
        <taxon>Steccherinaceae</taxon>
        <taxon>Steccherinum</taxon>
    </lineage>
</organism>
<dbReference type="Proteomes" id="UP000292702">
    <property type="component" value="Unassembled WGS sequence"/>
</dbReference>
<gene>
    <name evidence="2" type="ORF">EIP91_003365</name>
</gene>
<feature type="region of interest" description="Disordered" evidence="1">
    <location>
        <begin position="29"/>
        <end position="48"/>
    </location>
</feature>